<comment type="subcellular location">
    <subcellularLocation>
        <location evidence="1">Nucleus</location>
    </subcellularLocation>
</comment>
<dbReference type="InterPro" id="IPR015495">
    <property type="entry name" value="Myb_TF_plants"/>
</dbReference>
<feature type="region of interest" description="Disordered" evidence="4">
    <location>
        <begin position="506"/>
        <end position="570"/>
    </location>
</feature>
<keyword evidence="8" id="KW-1185">Reference proteome</keyword>
<dbReference type="SUPFAM" id="SSF46689">
    <property type="entry name" value="Homeodomain-like"/>
    <property type="match status" value="1"/>
</dbReference>
<comment type="caution">
    <text evidence="7">The sequence shown here is derived from an EMBL/GenBank/DDBJ whole genome shotgun (WGS) entry which is preliminary data.</text>
</comment>
<feature type="domain" description="Myb-like" evidence="5">
    <location>
        <begin position="31"/>
        <end position="79"/>
    </location>
</feature>
<feature type="region of interest" description="Disordered" evidence="4">
    <location>
        <begin position="620"/>
        <end position="656"/>
    </location>
</feature>
<protein>
    <submittedName>
        <fullName evidence="7">Uncharacterized protein</fullName>
    </submittedName>
</protein>
<dbReference type="PROSITE" id="PS50090">
    <property type="entry name" value="MYB_LIKE"/>
    <property type="match status" value="2"/>
</dbReference>
<feature type="region of interest" description="Disordered" evidence="4">
    <location>
        <begin position="383"/>
        <end position="406"/>
    </location>
</feature>
<feature type="compositionally biased region" description="Basic and acidic residues" evidence="4">
    <location>
        <begin position="516"/>
        <end position="535"/>
    </location>
</feature>
<feature type="region of interest" description="Disordered" evidence="4">
    <location>
        <begin position="153"/>
        <end position="181"/>
    </location>
</feature>
<evidence type="ECO:0000313" key="7">
    <source>
        <dbReference type="EMBL" id="KAK3264780.1"/>
    </source>
</evidence>
<evidence type="ECO:0000256" key="2">
    <source>
        <dbReference type="ARBA" id="ARBA00023125"/>
    </source>
</evidence>
<evidence type="ECO:0000256" key="4">
    <source>
        <dbReference type="SAM" id="MobiDB-lite"/>
    </source>
</evidence>
<dbReference type="AlphaFoldDB" id="A0AAE0FSF6"/>
<name>A0AAE0FSF6_9CHLO</name>
<feature type="compositionally biased region" description="Polar residues" evidence="4">
    <location>
        <begin position="434"/>
        <end position="445"/>
    </location>
</feature>
<evidence type="ECO:0000259" key="6">
    <source>
        <dbReference type="PROSITE" id="PS51294"/>
    </source>
</evidence>
<dbReference type="Proteomes" id="UP001190700">
    <property type="component" value="Unassembled WGS sequence"/>
</dbReference>
<feature type="compositionally biased region" description="Basic residues" evidence="4">
    <location>
        <begin position="161"/>
        <end position="174"/>
    </location>
</feature>
<dbReference type="GO" id="GO:0005634">
    <property type="term" value="C:nucleus"/>
    <property type="evidence" value="ECO:0007669"/>
    <property type="project" value="UniProtKB-SubCell"/>
</dbReference>
<dbReference type="CDD" id="cd01670">
    <property type="entry name" value="Death"/>
    <property type="match status" value="1"/>
</dbReference>
<dbReference type="SMART" id="SM00717">
    <property type="entry name" value="SANT"/>
    <property type="match status" value="2"/>
</dbReference>
<proteinExistence type="predicted"/>
<feature type="region of interest" description="Disordered" evidence="4">
    <location>
        <begin position="427"/>
        <end position="453"/>
    </location>
</feature>
<dbReference type="PROSITE" id="PS51294">
    <property type="entry name" value="HTH_MYB"/>
    <property type="match status" value="1"/>
</dbReference>
<dbReference type="PANTHER" id="PTHR10641">
    <property type="entry name" value="MYB FAMILY TRANSCRIPTION FACTOR"/>
    <property type="match status" value="1"/>
</dbReference>
<keyword evidence="3" id="KW-0539">Nucleus</keyword>
<feature type="compositionally biased region" description="Basic residues" evidence="4">
    <location>
        <begin position="632"/>
        <end position="643"/>
    </location>
</feature>
<accession>A0AAE0FSF6</accession>
<dbReference type="CDD" id="cd00167">
    <property type="entry name" value="SANT"/>
    <property type="match status" value="2"/>
</dbReference>
<dbReference type="GO" id="GO:0003677">
    <property type="term" value="F:DNA binding"/>
    <property type="evidence" value="ECO:0007669"/>
    <property type="project" value="UniProtKB-KW"/>
</dbReference>
<dbReference type="InterPro" id="IPR001005">
    <property type="entry name" value="SANT/Myb"/>
</dbReference>
<keyword evidence="2" id="KW-0238">DNA-binding</keyword>
<organism evidence="7 8">
    <name type="scientific">Cymbomonas tetramitiformis</name>
    <dbReference type="NCBI Taxonomy" id="36881"/>
    <lineage>
        <taxon>Eukaryota</taxon>
        <taxon>Viridiplantae</taxon>
        <taxon>Chlorophyta</taxon>
        <taxon>Pyramimonadophyceae</taxon>
        <taxon>Pyramimonadales</taxon>
        <taxon>Pyramimonadaceae</taxon>
        <taxon>Cymbomonas</taxon>
    </lineage>
</organism>
<feature type="compositionally biased region" description="Polar residues" evidence="4">
    <location>
        <begin position="536"/>
        <end position="548"/>
    </location>
</feature>
<dbReference type="Pfam" id="PF00249">
    <property type="entry name" value="Myb_DNA-binding"/>
    <property type="match status" value="2"/>
</dbReference>
<dbReference type="InterPro" id="IPR017930">
    <property type="entry name" value="Myb_dom"/>
</dbReference>
<reference evidence="7 8" key="1">
    <citation type="journal article" date="2015" name="Genome Biol. Evol.">
        <title>Comparative Genomics of a Bacterivorous Green Alga Reveals Evolutionary Causalities and Consequences of Phago-Mixotrophic Mode of Nutrition.</title>
        <authorList>
            <person name="Burns J.A."/>
            <person name="Paasch A."/>
            <person name="Narechania A."/>
            <person name="Kim E."/>
        </authorList>
    </citation>
    <scope>NUCLEOTIDE SEQUENCE [LARGE SCALE GENOMIC DNA]</scope>
    <source>
        <strain evidence="7 8">PLY_AMNH</strain>
    </source>
</reference>
<dbReference type="PANTHER" id="PTHR10641:SF1387">
    <property type="entry name" value="OS08G0486300 PROTEIN"/>
    <property type="match status" value="1"/>
</dbReference>
<sequence>MNRMFVKRKPVKARGSTRFHLQARKMVNYAWTSQEDGYLTDIVNKLGPHRWEEISRIGFQAGVLVRDSKSCRLRWWNQLSGYYSKKPFEPAEDLLICQMHAVIGDKWAEIARRLDRRNDNQVKNRFNSHIYRCCKEMLKQAYKQHAQGQLPQELYDDLRNVKPRKSSKPKKPRDVKKGDAPVTFSDCENDCTANALSEFEVGLLTTATSEGSTELSADLACSSSSAGATTWQKMRQEAMTTMGCALENEESSRPAALQQCYQASMPIYDGVVIAASAHRHDQLLAEPMAHSRVVQHPQGARHDCSGAVPAAWAGSTALAGLRRTVDSTYDQLKNTACDHLNSAACDHLNSAACDHLNSAACDHLNSAACDHLNSAACDHLNSAAGATSTAPPATTSTALPRPPQWRRRRHLNSAACDHLTNTIQVHSWPDIDDSGNTSGATSIPSSAMPLGRRTLPATANDESLSMLEAPCVMRAPAICSGEELGSSAGEAGSASATVEVEVAAAGKRPLSAPSHDASHKEAGELKHARRARSDTRNAASGSPENTLRWTVRKRRSDPQTPRNSPAGQALGFSTARSSVLQAAPTQDEGSDLDSTEWCNSVREGSMVLLKFCRAAAQAMENMPRTNPPRNLSGRHTKKKKKVSNYRVLNSAGFDKA</sequence>
<feature type="domain" description="HTH myb-type" evidence="6">
    <location>
        <begin position="85"/>
        <end position="134"/>
    </location>
</feature>
<feature type="compositionally biased region" description="Low complexity" evidence="4">
    <location>
        <begin position="383"/>
        <end position="399"/>
    </location>
</feature>
<dbReference type="Gene3D" id="1.10.10.60">
    <property type="entry name" value="Homeodomain-like"/>
    <property type="match status" value="2"/>
</dbReference>
<evidence type="ECO:0000259" key="5">
    <source>
        <dbReference type="PROSITE" id="PS50090"/>
    </source>
</evidence>
<dbReference type="EMBL" id="LGRX02014362">
    <property type="protein sequence ID" value="KAK3264780.1"/>
    <property type="molecule type" value="Genomic_DNA"/>
</dbReference>
<evidence type="ECO:0000313" key="8">
    <source>
        <dbReference type="Proteomes" id="UP001190700"/>
    </source>
</evidence>
<gene>
    <name evidence="7" type="ORF">CYMTET_26504</name>
</gene>
<feature type="region of interest" description="Disordered" evidence="4">
    <location>
        <begin position="576"/>
        <end position="595"/>
    </location>
</feature>
<dbReference type="InterPro" id="IPR009057">
    <property type="entry name" value="Homeodomain-like_sf"/>
</dbReference>
<feature type="domain" description="Myb-like" evidence="5">
    <location>
        <begin position="80"/>
        <end position="130"/>
    </location>
</feature>
<evidence type="ECO:0000256" key="1">
    <source>
        <dbReference type="ARBA" id="ARBA00004123"/>
    </source>
</evidence>
<evidence type="ECO:0000256" key="3">
    <source>
        <dbReference type="ARBA" id="ARBA00023242"/>
    </source>
</evidence>